<gene>
    <name evidence="1" type="ORF">NCTC13193_03879</name>
</gene>
<reference evidence="1 2" key="1">
    <citation type="submission" date="2018-12" db="EMBL/GenBank/DDBJ databases">
        <authorList>
            <consortium name="Pathogen Informatics"/>
        </authorList>
    </citation>
    <scope>NUCLEOTIDE SEQUENCE [LARGE SCALE GENOMIC DNA]</scope>
    <source>
        <strain evidence="1 2">NCTC13193</strain>
    </source>
</reference>
<evidence type="ECO:0000313" key="1">
    <source>
        <dbReference type="EMBL" id="VEI72903.1"/>
    </source>
</evidence>
<evidence type="ECO:0000313" key="2">
    <source>
        <dbReference type="Proteomes" id="UP000270487"/>
    </source>
</evidence>
<protein>
    <submittedName>
        <fullName evidence="1">Uncharacterized protein</fullName>
    </submittedName>
</protein>
<dbReference type="AlphaFoldDB" id="A0A3S4Z0T9"/>
<organism evidence="1 2">
    <name type="scientific">Serratia fonticola</name>
    <dbReference type="NCBI Taxonomy" id="47917"/>
    <lineage>
        <taxon>Bacteria</taxon>
        <taxon>Pseudomonadati</taxon>
        <taxon>Pseudomonadota</taxon>
        <taxon>Gammaproteobacteria</taxon>
        <taxon>Enterobacterales</taxon>
        <taxon>Yersiniaceae</taxon>
        <taxon>Serratia</taxon>
    </lineage>
</organism>
<dbReference type="EMBL" id="LR134492">
    <property type="protein sequence ID" value="VEI72903.1"/>
    <property type="molecule type" value="Genomic_DNA"/>
</dbReference>
<name>A0A3S4Z0T9_SERFO</name>
<dbReference type="Proteomes" id="UP000270487">
    <property type="component" value="Chromosome"/>
</dbReference>
<proteinExistence type="predicted"/>
<sequence length="31" mass="3630">MNIKNLNKANGIKILLEELQDQHQMIVRGMH</sequence>
<accession>A0A3S4Z0T9</accession>